<feature type="transmembrane region" description="Helical" evidence="5">
    <location>
        <begin position="253"/>
        <end position="275"/>
    </location>
</feature>
<evidence type="ECO:0000256" key="5">
    <source>
        <dbReference type="SAM" id="Phobius"/>
    </source>
</evidence>
<evidence type="ECO:0000313" key="7">
    <source>
        <dbReference type="EMBL" id="CAL1530485.1"/>
    </source>
</evidence>
<dbReference type="Proteomes" id="UP001497497">
    <property type="component" value="Unassembled WGS sequence"/>
</dbReference>
<dbReference type="InterPro" id="IPR017452">
    <property type="entry name" value="GPCR_Rhodpsn_7TM"/>
</dbReference>
<dbReference type="EMBL" id="CAXITT010000070">
    <property type="protein sequence ID" value="CAL1530485.1"/>
    <property type="molecule type" value="Genomic_DNA"/>
</dbReference>
<evidence type="ECO:0000256" key="3">
    <source>
        <dbReference type="ARBA" id="ARBA00022989"/>
    </source>
</evidence>
<feature type="non-terminal residue" evidence="7">
    <location>
        <position position="324"/>
    </location>
</feature>
<comment type="caution">
    <text evidence="7">The sequence shown here is derived from an EMBL/GenBank/DDBJ whole genome shotgun (WGS) entry which is preliminary data.</text>
</comment>
<name>A0AAV2HB11_LYMST</name>
<evidence type="ECO:0000259" key="6">
    <source>
        <dbReference type="PROSITE" id="PS50262"/>
    </source>
</evidence>
<sequence length="324" mass="36930">MAYTSVHGLVSLVVCTFGIPMNVLNITVLTRKHMRTPVNCILTWLAVFDLLTMVCYVPFALNFYCFSAECDTTPSAEKNSFGWMTFLIFHGDFTATTHTISNWLGVTLAVFRYKHIFSPAKGHLTRVRRLIRARIAVFIVVLVSILIMIPNYMMNKLSPVYYTHPDTNITIFIFETTQLYLGTPDVQLVTQLNLWLHSALAKFLPCILMVVYGGLLVKTLRTNIRMLTRHEKSLASDSIHQSRHQDNSRTTRMLLVVITLFLVTEFPQAVLIVLSATIPNFFQDVYLPLGDIMDVVALVNNGINFLLYCIMSRDFRTALLDMMK</sequence>
<keyword evidence="2 5" id="KW-0812">Transmembrane</keyword>
<feature type="transmembrane region" description="Helical" evidence="5">
    <location>
        <begin position="295"/>
        <end position="315"/>
    </location>
</feature>
<evidence type="ECO:0000256" key="2">
    <source>
        <dbReference type="ARBA" id="ARBA00022692"/>
    </source>
</evidence>
<dbReference type="InterPro" id="IPR019427">
    <property type="entry name" value="7TM_GPCR_serpentine_rcpt_Srw"/>
</dbReference>
<gene>
    <name evidence="7" type="ORF">GSLYS_00004610001</name>
</gene>
<dbReference type="SUPFAM" id="SSF81321">
    <property type="entry name" value="Family A G protein-coupled receptor-like"/>
    <property type="match status" value="1"/>
</dbReference>
<dbReference type="AlphaFoldDB" id="A0AAV2HB11"/>
<feature type="domain" description="G-protein coupled receptors family 1 profile" evidence="6">
    <location>
        <begin position="21"/>
        <end position="308"/>
    </location>
</feature>
<feature type="transmembrane region" description="Helical" evidence="5">
    <location>
        <begin position="131"/>
        <end position="153"/>
    </location>
</feature>
<evidence type="ECO:0000313" key="8">
    <source>
        <dbReference type="Proteomes" id="UP001497497"/>
    </source>
</evidence>
<feature type="transmembrane region" description="Helical" evidence="5">
    <location>
        <begin position="81"/>
        <end position="111"/>
    </location>
</feature>
<protein>
    <recommendedName>
        <fullName evidence="6">G-protein coupled receptors family 1 profile domain-containing protein</fullName>
    </recommendedName>
</protein>
<dbReference type="InterPro" id="IPR053219">
    <property type="entry name" value="GPCR_Dmsr-1"/>
</dbReference>
<dbReference type="GO" id="GO:0008528">
    <property type="term" value="F:G protein-coupled peptide receptor activity"/>
    <property type="evidence" value="ECO:0007669"/>
    <property type="project" value="InterPro"/>
</dbReference>
<dbReference type="CDD" id="cd14978">
    <property type="entry name" value="7tmA_FMRFamide_R-like"/>
    <property type="match status" value="1"/>
</dbReference>
<evidence type="ECO:0000256" key="4">
    <source>
        <dbReference type="ARBA" id="ARBA00023136"/>
    </source>
</evidence>
<dbReference type="PROSITE" id="PS50262">
    <property type="entry name" value="G_PROTEIN_RECEP_F1_2"/>
    <property type="match status" value="1"/>
</dbReference>
<keyword evidence="8" id="KW-1185">Reference proteome</keyword>
<dbReference type="InterPro" id="IPR000276">
    <property type="entry name" value="GPCR_Rhodpsn"/>
</dbReference>
<dbReference type="PANTHER" id="PTHR46273">
    <property type="entry name" value="MYOSUPPRESSIN RECEPTOR 1, ISOFORM B-RELATED"/>
    <property type="match status" value="1"/>
</dbReference>
<evidence type="ECO:0000256" key="1">
    <source>
        <dbReference type="ARBA" id="ARBA00004370"/>
    </source>
</evidence>
<organism evidence="7 8">
    <name type="scientific">Lymnaea stagnalis</name>
    <name type="common">Great pond snail</name>
    <name type="synonym">Helix stagnalis</name>
    <dbReference type="NCBI Taxonomy" id="6523"/>
    <lineage>
        <taxon>Eukaryota</taxon>
        <taxon>Metazoa</taxon>
        <taxon>Spiralia</taxon>
        <taxon>Lophotrochozoa</taxon>
        <taxon>Mollusca</taxon>
        <taxon>Gastropoda</taxon>
        <taxon>Heterobranchia</taxon>
        <taxon>Euthyneura</taxon>
        <taxon>Panpulmonata</taxon>
        <taxon>Hygrophila</taxon>
        <taxon>Lymnaeoidea</taxon>
        <taxon>Lymnaeidae</taxon>
        <taxon>Lymnaea</taxon>
    </lineage>
</organism>
<feature type="transmembrane region" description="Helical" evidence="5">
    <location>
        <begin position="41"/>
        <end position="61"/>
    </location>
</feature>
<reference evidence="7 8" key="1">
    <citation type="submission" date="2024-04" db="EMBL/GenBank/DDBJ databases">
        <authorList>
            <consortium name="Genoscope - CEA"/>
            <person name="William W."/>
        </authorList>
    </citation>
    <scope>NUCLEOTIDE SEQUENCE [LARGE SCALE GENOMIC DNA]</scope>
</reference>
<dbReference type="GO" id="GO:0005886">
    <property type="term" value="C:plasma membrane"/>
    <property type="evidence" value="ECO:0007669"/>
    <property type="project" value="TreeGrafter"/>
</dbReference>
<dbReference type="Pfam" id="PF10324">
    <property type="entry name" value="7TM_GPCR_Srw"/>
    <property type="match status" value="1"/>
</dbReference>
<dbReference type="PRINTS" id="PR00237">
    <property type="entry name" value="GPCRRHODOPSN"/>
</dbReference>
<dbReference type="Gene3D" id="1.20.1070.10">
    <property type="entry name" value="Rhodopsin 7-helix transmembrane proteins"/>
    <property type="match status" value="1"/>
</dbReference>
<comment type="subcellular location">
    <subcellularLocation>
        <location evidence="1">Membrane</location>
    </subcellularLocation>
</comment>
<accession>A0AAV2HB11</accession>
<feature type="transmembrane region" description="Helical" evidence="5">
    <location>
        <begin position="194"/>
        <end position="217"/>
    </location>
</feature>
<keyword evidence="3 5" id="KW-1133">Transmembrane helix</keyword>
<keyword evidence="4 5" id="KW-0472">Membrane</keyword>
<proteinExistence type="predicted"/>
<dbReference type="PANTHER" id="PTHR46273:SF4">
    <property type="entry name" value="AT19640P"/>
    <property type="match status" value="1"/>
</dbReference>
<feature type="transmembrane region" description="Helical" evidence="5">
    <location>
        <begin position="6"/>
        <end position="29"/>
    </location>
</feature>